<gene>
    <name evidence="2" type="ORF">CR492_10915</name>
</gene>
<dbReference type="AlphaFoldDB" id="A0A2J7TGE8"/>
<comment type="caution">
    <text evidence="2">The sequence shown here is derived from an EMBL/GenBank/DDBJ whole genome shotgun (WGS) entry which is preliminary data.</text>
</comment>
<organism evidence="2 3">
    <name type="scientific">Methylocella silvestris</name>
    <dbReference type="NCBI Taxonomy" id="199596"/>
    <lineage>
        <taxon>Bacteria</taxon>
        <taxon>Pseudomonadati</taxon>
        <taxon>Pseudomonadota</taxon>
        <taxon>Alphaproteobacteria</taxon>
        <taxon>Hyphomicrobiales</taxon>
        <taxon>Beijerinckiaceae</taxon>
        <taxon>Methylocella</taxon>
    </lineage>
</organism>
<evidence type="ECO:0000313" key="3">
    <source>
        <dbReference type="Proteomes" id="UP000236286"/>
    </source>
</evidence>
<dbReference type="EMBL" id="PDZR01000011">
    <property type="protein sequence ID" value="PNG25845.1"/>
    <property type="molecule type" value="Genomic_DNA"/>
</dbReference>
<protein>
    <submittedName>
        <fullName evidence="2">Uncharacterized protein</fullName>
    </submittedName>
</protein>
<proteinExistence type="predicted"/>
<dbReference type="Proteomes" id="UP000236286">
    <property type="component" value="Unassembled WGS sequence"/>
</dbReference>
<sequence>MGFRRWRSAPPRPRADARRRCQARAVQAPALRRDLAASCAIFLAVAPAGTRAQEHPRDQPQAPDAFLALNAARPGAFNYARLADIQVFLDASPTRCAVLLADGQEIKAFQKCETITRHLEHEGFVLLPNAFGSVMLAPAFVSSLVATSDGGCRLNLRNGKWAQVTRSCSNVHDAIGAR</sequence>
<feature type="region of interest" description="Disordered" evidence="1">
    <location>
        <begin position="1"/>
        <end position="20"/>
    </location>
</feature>
<accession>A0A2J7TGE8</accession>
<name>A0A2J7TGE8_METSI</name>
<evidence type="ECO:0000256" key="1">
    <source>
        <dbReference type="SAM" id="MobiDB-lite"/>
    </source>
</evidence>
<reference evidence="2 3" key="1">
    <citation type="submission" date="2017-10" db="EMBL/GenBank/DDBJ databases">
        <title>Genome announcement of Methylocella silvestris TVC from permafrost.</title>
        <authorList>
            <person name="Wang J."/>
            <person name="Geng K."/>
            <person name="Ul-Haque F."/>
            <person name="Crombie A.T."/>
            <person name="Street L.E."/>
            <person name="Wookey P.A."/>
            <person name="Murrell J.C."/>
            <person name="Pratscher J."/>
        </authorList>
    </citation>
    <scope>NUCLEOTIDE SEQUENCE [LARGE SCALE GENOMIC DNA]</scope>
    <source>
        <strain evidence="2 3">TVC</strain>
    </source>
</reference>
<evidence type="ECO:0000313" key="2">
    <source>
        <dbReference type="EMBL" id="PNG25845.1"/>
    </source>
</evidence>